<protein>
    <submittedName>
        <fullName evidence="2">Uncharacterized protein</fullName>
    </submittedName>
</protein>
<accession>A0A7J7JV03</accession>
<dbReference type="Proteomes" id="UP000593567">
    <property type="component" value="Unassembled WGS sequence"/>
</dbReference>
<keyword evidence="3" id="KW-1185">Reference proteome</keyword>
<dbReference type="EMBL" id="VXIV02001736">
    <property type="protein sequence ID" value="KAF6030219.1"/>
    <property type="molecule type" value="Genomic_DNA"/>
</dbReference>
<sequence>MKNSMIHQESSGWYNSSNWTHPYYQKSLGQSDLEQGVAHLRHTWNKHKAPTITSYLTPPIYKKAARFEPLGAGYRGLWDLDRIQLRQRYSRYVMPDPQTASLRSIQNPLHRHLPVPCIQDQHRLIAGSNYKTADTRKQTAAYQKKAIEHSRNLQEMDSFNCTKDEKPSADKFGKYNPTDREMKTYDRFQSSPTSKYQPENKIHNNEQRASIYYAKLSQTNVHVITCNTFVRLGVISTSWAALSNQVS</sequence>
<proteinExistence type="predicted"/>
<feature type="compositionally biased region" description="Basic and acidic residues" evidence="1">
    <location>
        <begin position="162"/>
        <end position="179"/>
    </location>
</feature>
<gene>
    <name evidence="2" type="ORF">EB796_011490</name>
</gene>
<name>A0A7J7JV03_BUGNE</name>
<evidence type="ECO:0000256" key="1">
    <source>
        <dbReference type="SAM" id="MobiDB-lite"/>
    </source>
</evidence>
<comment type="caution">
    <text evidence="2">The sequence shown here is derived from an EMBL/GenBank/DDBJ whole genome shotgun (WGS) entry which is preliminary data.</text>
</comment>
<evidence type="ECO:0000313" key="2">
    <source>
        <dbReference type="EMBL" id="KAF6030219.1"/>
    </source>
</evidence>
<dbReference type="AlphaFoldDB" id="A0A7J7JV03"/>
<reference evidence="2" key="1">
    <citation type="submission" date="2020-06" db="EMBL/GenBank/DDBJ databases">
        <title>Draft genome of Bugula neritina, a colonial animal packing powerful symbionts and potential medicines.</title>
        <authorList>
            <person name="Rayko M."/>
        </authorList>
    </citation>
    <scope>NUCLEOTIDE SEQUENCE [LARGE SCALE GENOMIC DNA]</scope>
    <source>
        <strain evidence="2">Kwan_BN1</strain>
    </source>
</reference>
<evidence type="ECO:0000313" key="3">
    <source>
        <dbReference type="Proteomes" id="UP000593567"/>
    </source>
</evidence>
<organism evidence="2 3">
    <name type="scientific">Bugula neritina</name>
    <name type="common">Brown bryozoan</name>
    <name type="synonym">Sertularia neritina</name>
    <dbReference type="NCBI Taxonomy" id="10212"/>
    <lineage>
        <taxon>Eukaryota</taxon>
        <taxon>Metazoa</taxon>
        <taxon>Spiralia</taxon>
        <taxon>Lophotrochozoa</taxon>
        <taxon>Bryozoa</taxon>
        <taxon>Gymnolaemata</taxon>
        <taxon>Cheilostomatida</taxon>
        <taxon>Flustrina</taxon>
        <taxon>Buguloidea</taxon>
        <taxon>Bugulidae</taxon>
        <taxon>Bugula</taxon>
    </lineage>
</organism>
<feature type="region of interest" description="Disordered" evidence="1">
    <location>
        <begin position="160"/>
        <end position="179"/>
    </location>
</feature>